<dbReference type="EMBL" id="CAJOBB010028332">
    <property type="protein sequence ID" value="CAF4429173.1"/>
    <property type="molecule type" value="Genomic_DNA"/>
</dbReference>
<feature type="domain" description="WASH complex subunit 7 C-terminal" evidence="1">
    <location>
        <begin position="26"/>
        <end position="81"/>
    </location>
</feature>
<dbReference type="PANTHER" id="PTHR31409">
    <property type="entry name" value="WASH COMPLEX SUBUNIT 4"/>
    <property type="match status" value="1"/>
</dbReference>
<organism evidence="2 3">
    <name type="scientific">Adineta steineri</name>
    <dbReference type="NCBI Taxonomy" id="433720"/>
    <lineage>
        <taxon>Eukaryota</taxon>
        <taxon>Metazoa</taxon>
        <taxon>Spiralia</taxon>
        <taxon>Gnathifera</taxon>
        <taxon>Rotifera</taxon>
        <taxon>Eurotatoria</taxon>
        <taxon>Bdelloidea</taxon>
        <taxon>Adinetida</taxon>
        <taxon>Adinetidae</taxon>
        <taxon>Adineta</taxon>
    </lineage>
</organism>
<protein>
    <recommendedName>
        <fullName evidence="1">WASH complex subunit 7 C-terminal domain-containing protein</fullName>
    </recommendedName>
</protein>
<dbReference type="InterPro" id="IPR028283">
    <property type="entry name" value="WASH-7_C"/>
</dbReference>
<reference evidence="2" key="1">
    <citation type="submission" date="2021-02" db="EMBL/GenBank/DDBJ databases">
        <authorList>
            <person name="Nowell W R."/>
        </authorList>
    </citation>
    <scope>NUCLEOTIDE SEQUENCE</scope>
</reference>
<dbReference type="GO" id="GO:0016197">
    <property type="term" value="P:endosomal transport"/>
    <property type="evidence" value="ECO:0007669"/>
    <property type="project" value="TreeGrafter"/>
</dbReference>
<dbReference type="PANTHER" id="PTHR31409:SF0">
    <property type="entry name" value="WASH COMPLEX SUBUNIT 4"/>
    <property type="match status" value="1"/>
</dbReference>
<evidence type="ECO:0000313" key="3">
    <source>
        <dbReference type="Proteomes" id="UP000663868"/>
    </source>
</evidence>
<gene>
    <name evidence="2" type="ORF">KXQ929_LOCUS52677</name>
</gene>
<dbReference type="GO" id="GO:0005768">
    <property type="term" value="C:endosome"/>
    <property type="evidence" value="ECO:0007669"/>
    <property type="project" value="TreeGrafter"/>
</dbReference>
<accession>A0A820QZ05</accession>
<dbReference type="AlphaFoldDB" id="A0A820QZ05"/>
<dbReference type="GO" id="GO:0071203">
    <property type="term" value="C:WASH complex"/>
    <property type="evidence" value="ECO:0007669"/>
    <property type="project" value="InterPro"/>
</dbReference>
<evidence type="ECO:0000313" key="2">
    <source>
        <dbReference type="EMBL" id="CAF4429173.1"/>
    </source>
</evidence>
<sequence length="82" mass="9483">IRFVPDFDNIIAFEECARKSNLPNETVNAAKHLDDVISNLVKNFTEGTEYFKILVDVFSNEFRGKKNLHLKHFYVIVPPLVC</sequence>
<feature type="non-terminal residue" evidence="2">
    <location>
        <position position="82"/>
    </location>
</feature>
<proteinExistence type="predicted"/>
<dbReference type="InterPro" id="IPR027307">
    <property type="entry name" value="WASH7"/>
</dbReference>
<evidence type="ECO:0000259" key="1">
    <source>
        <dbReference type="Pfam" id="PF14746"/>
    </source>
</evidence>
<dbReference type="Proteomes" id="UP000663868">
    <property type="component" value="Unassembled WGS sequence"/>
</dbReference>
<dbReference type="Pfam" id="PF14746">
    <property type="entry name" value="WASH-7_C"/>
    <property type="match status" value="1"/>
</dbReference>
<dbReference type="GO" id="GO:0007032">
    <property type="term" value="P:endosome organization"/>
    <property type="evidence" value="ECO:0007669"/>
    <property type="project" value="TreeGrafter"/>
</dbReference>
<feature type="non-terminal residue" evidence="2">
    <location>
        <position position="1"/>
    </location>
</feature>
<name>A0A820QZ05_9BILA</name>
<comment type="caution">
    <text evidence="2">The sequence shown here is derived from an EMBL/GenBank/DDBJ whole genome shotgun (WGS) entry which is preliminary data.</text>
</comment>